<dbReference type="Gene3D" id="2.30.29.30">
    <property type="entry name" value="Pleckstrin-homology domain (PH domain)/Phosphotyrosine-binding domain (PTB)"/>
    <property type="match status" value="1"/>
</dbReference>
<dbReference type="AlphaFoldDB" id="A0A8B8TXV0"/>
<feature type="domain" description="PH" evidence="2">
    <location>
        <begin position="52"/>
        <end position="167"/>
    </location>
</feature>
<evidence type="ECO:0000313" key="4">
    <source>
        <dbReference type="RefSeq" id="XP_032346763.1"/>
    </source>
</evidence>
<feature type="compositionally biased region" description="Polar residues" evidence="1">
    <location>
        <begin position="319"/>
        <end position="329"/>
    </location>
</feature>
<evidence type="ECO:0000256" key="1">
    <source>
        <dbReference type="SAM" id="MobiDB-lite"/>
    </source>
</evidence>
<dbReference type="SMART" id="SM00233">
    <property type="entry name" value="PH"/>
    <property type="match status" value="1"/>
</dbReference>
<sequence length="501" mass="56658">MLFSILNHLKTFPEVSRVSQSKQFFSEIYREQTESYHFLSLGKQFTFSYENEVCKQDYFIKSPPPRLFFSAASWKKRIFILSKNGEKGFNLSYYKDHHHRGSIEIDRNSRVEVGISSQEKMQFVQKMFKCHPDEVMSIRTPNREYVLISYSREKIKDWVSFLSSFCLDMKATPWNTEQEKLSLGGKRPSSDPNPLLSPSRTLEAVNPTTPRNSLPNMHLREQSFPGLGKAHLPHDFLSETTQDTEEDSHYISPRTILLELNNIASSNSDESIEPGDSDQISQGVEHLYMSMKSCFFEETSHESADSKEESQTLAEIQNGQLHQQEQDSGAGSCLSPANMEAQTTNDQKGSASLTVVQLSVLINNIPDESQVEELNVFLSPHDIVNYLAVREAAGRICVSQWNGPPRLGCLFFHGDHLLAVNDLKPHSLEEFSLFLSRSTQREKVKLTVGRIPNSEQFHAAACTCFLKDQGVVPPPLDKSGLGKTLKRSPAIRKSKQKATGE</sequence>
<evidence type="ECO:0000259" key="2">
    <source>
        <dbReference type="PROSITE" id="PS50003"/>
    </source>
</evidence>
<organism evidence="3 4">
    <name type="scientific">Camelus ferus</name>
    <name type="common">Wild bactrian camel</name>
    <name type="synonym">Camelus bactrianus ferus</name>
    <dbReference type="NCBI Taxonomy" id="419612"/>
    <lineage>
        <taxon>Eukaryota</taxon>
        <taxon>Metazoa</taxon>
        <taxon>Chordata</taxon>
        <taxon>Craniata</taxon>
        <taxon>Vertebrata</taxon>
        <taxon>Euteleostomi</taxon>
        <taxon>Mammalia</taxon>
        <taxon>Eutheria</taxon>
        <taxon>Laurasiatheria</taxon>
        <taxon>Artiodactyla</taxon>
        <taxon>Tylopoda</taxon>
        <taxon>Camelidae</taxon>
        <taxon>Camelus</taxon>
    </lineage>
</organism>
<dbReference type="Pfam" id="PF00169">
    <property type="entry name" value="PH"/>
    <property type="match status" value="1"/>
</dbReference>
<dbReference type="PROSITE" id="PS50003">
    <property type="entry name" value="PH_DOMAIN"/>
    <property type="match status" value="1"/>
</dbReference>
<dbReference type="InterPro" id="IPR011993">
    <property type="entry name" value="PH-like_dom_sf"/>
</dbReference>
<gene>
    <name evidence="4" type="primary">PLEKHS1</name>
</gene>
<dbReference type="Proteomes" id="UP000694856">
    <property type="component" value="Chromosome 11"/>
</dbReference>
<feature type="region of interest" description="Disordered" evidence="1">
    <location>
        <begin position="319"/>
        <end position="348"/>
    </location>
</feature>
<dbReference type="SUPFAM" id="SSF50729">
    <property type="entry name" value="PH domain-like"/>
    <property type="match status" value="1"/>
</dbReference>
<feature type="compositionally biased region" description="Polar residues" evidence="1">
    <location>
        <begin position="206"/>
        <end position="215"/>
    </location>
</feature>
<dbReference type="InterPro" id="IPR042986">
    <property type="entry name" value="PLEKHS1"/>
</dbReference>
<dbReference type="GeneID" id="102509502"/>
<dbReference type="CTD" id="79949"/>
<dbReference type="RefSeq" id="XP_032346763.1">
    <property type="nucleotide sequence ID" value="XM_032490872.1"/>
</dbReference>
<feature type="region of interest" description="Disordered" evidence="1">
    <location>
        <begin position="178"/>
        <end position="216"/>
    </location>
</feature>
<feature type="region of interest" description="Disordered" evidence="1">
    <location>
        <begin position="477"/>
        <end position="501"/>
    </location>
</feature>
<proteinExistence type="predicted"/>
<dbReference type="PANTHER" id="PTHR47014">
    <property type="entry name" value="PLECKSTRIN HOMOLOGY DOMAIN-CONTAINING FAMILY S MEMBER 1"/>
    <property type="match status" value="1"/>
</dbReference>
<feature type="compositionally biased region" description="Low complexity" evidence="1">
    <location>
        <begin position="190"/>
        <end position="199"/>
    </location>
</feature>
<accession>A0A8B8TXV0</accession>
<reference evidence="4" key="1">
    <citation type="submission" date="2025-08" db="UniProtKB">
        <authorList>
            <consortium name="RefSeq"/>
        </authorList>
    </citation>
    <scope>IDENTIFICATION</scope>
    <source>
        <tissue evidence="4">Ear skin</tissue>
    </source>
</reference>
<feature type="compositionally biased region" description="Basic residues" evidence="1">
    <location>
        <begin position="484"/>
        <end position="501"/>
    </location>
</feature>
<dbReference type="InterPro" id="IPR001849">
    <property type="entry name" value="PH_domain"/>
</dbReference>
<keyword evidence="3" id="KW-1185">Reference proteome</keyword>
<name>A0A8B8TXV0_CAMFR</name>
<dbReference type="PANTHER" id="PTHR47014:SF1">
    <property type="entry name" value="PLECKSTRIN HOMOLOGY DOMAIN-CONTAINING FAMILY S MEMBER 1"/>
    <property type="match status" value="1"/>
</dbReference>
<evidence type="ECO:0000313" key="3">
    <source>
        <dbReference type="Proteomes" id="UP000694856"/>
    </source>
</evidence>
<protein>
    <submittedName>
        <fullName evidence="4">Pleckstrin homology domain-containing family S member 1 isoform X1</fullName>
    </submittedName>
</protein>